<keyword evidence="1" id="KW-0175">Coiled coil</keyword>
<evidence type="ECO:0000256" key="1">
    <source>
        <dbReference type="SAM" id="Coils"/>
    </source>
</evidence>
<dbReference type="EMBL" id="CACVBS010000112">
    <property type="protein sequence ID" value="CAA7271796.1"/>
    <property type="molecule type" value="Genomic_DNA"/>
</dbReference>
<feature type="coiled-coil region" evidence="1">
    <location>
        <begin position="129"/>
        <end position="156"/>
    </location>
</feature>
<proteinExistence type="predicted"/>
<organism evidence="3 4">
    <name type="scientific">Cyclocybe aegerita</name>
    <name type="common">Black poplar mushroom</name>
    <name type="synonym">Agrocybe aegerita</name>
    <dbReference type="NCBI Taxonomy" id="1973307"/>
    <lineage>
        <taxon>Eukaryota</taxon>
        <taxon>Fungi</taxon>
        <taxon>Dikarya</taxon>
        <taxon>Basidiomycota</taxon>
        <taxon>Agaricomycotina</taxon>
        <taxon>Agaricomycetes</taxon>
        <taxon>Agaricomycetidae</taxon>
        <taxon>Agaricales</taxon>
        <taxon>Agaricineae</taxon>
        <taxon>Bolbitiaceae</taxon>
        <taxon>Cyclocybe</taxon>
    </lineage>
</organism>
<feature type="region of interest" description="Disordered" evidence="2">
    <location>
        <begin position="29"/>
        <end position="62"/>
    </location>
</feature>
<name>A0A8S0W5Y7_CYCAE</name>
<dbReference type="OrthoDB" id="3063101at2759"/>
<gene>
    <name evidence="3" type="ORF">AAE3_LOCUS13709</name>
</gene>
<feature type="compositionally biased region" description="Polar residues" evidence="2">
    <location>
        <begin position="31"/>
        <end position="62"/>
    </location>
</feature>
<accession>A0A8S0W5Y7</accession>
<comment type="caution">
    <text evidence="3">The sequence shown here is derived from an EMBL/GenBank/DDBJ whole genome shotgun (WGS) entry which is preliminary data.</text>
</comment>
<protein>
    <submittedName>
        <fullName evidence="3">Uncharacterized protein</fullName>
    </submittedName>
</protein>
<feature type="region of interest" description="Disordered" evidence="2">
    <location>
        <begin position="272"/>
        <end position="327"/>
    </location>
</feature>
<dbReference type="AlphaFoldDB" id="A0A8S0W5Y7"/>
<dbReference type="Proteomes" id="UP000467700">
    <property type="component" value="Unassembled WGS sequence"/>
</dbReference>
<feature type="compositionally biased region" description="Polar residues" evidence="2">
    <location>
        <begin position="282"/>
        <end position="298"/>
    </location>
</feature>
<evidence type="ECO:0000313" key="3">
    <source>
        <dbReference type="EMBL" id="CAA7271796.1"/>
    </source>
</evidence>
<keyword evidence="4" id="KW-1185">Reference proteome</keyword>
<sequence>MNFSDDYSRLHKLPCTSCPCPLPFSPMPMHTASQTPSRSPAEPSSIQGQPQLHTGSKSRQSGAIQTGADAILALVNQEREKVTALYHENIKALEAHFQDFRTKSEAEISSLNCRQNLHAKKAEALEGALANTHRVLTASQEQLKRARKENDAIKAALRDSGMEFTGAGLRFTGDTARVVEDFVQGARLQDKALALLGSDAKPLLQDDGSTVAVEAAEFFRILAGVLEKRWQFPEDATRNGAVPGPPTTCLGVKEAAERTERLVSEIISTIDIPPRACPPSPITSKTSASTGPPISTSPPMWRVVKRPAPTSLPQPPPPKHQRTTYST</sequence>
<evidence type="ECO:0000313" key="4">
    <source>
        <dbReference type="Proteomes" id="UP000467700"/>
    </source>
</evidence>
<evidence type="ECO:0000256" key="2">
    <source>
        <dbReference type="SAM" id="MobiDB-lite"/>
    </source>
</evidence>
<reference evidence="3 4" key="1">
    <citation type="submission" date="2020-01" db="EMBL/GenBank/DDBJ databases">
        <authorList>
            <person name="Gupta K D."/>
        </authorList>
    </citation>
    <scope>NUCLEOTIDE SEQUENCE [LARGE SCALE GENOMIC DNA]</scope>
</reference>